<dbReference type="EMBL" id="VRMN01000012">
    <property type="protein sequence ID" value="KAA8491609.1"/>
    <property type="molecule type" value="Genomic_DNA"/>
</dbReference>
<gene>
    <name evidence="1" type="ORF">FVE85_9656</name>
</gene>
<evidence type="ECO:0000313" key="2">
    <source>
        <dbReference type="Proteomes" id="UP000324585"/>
    </source>
</evidence>
<evidence type="ECO:0000313" key="1">
    <source>
        <dbReference type="EMBL" id="KAA8491609.1"/>
    </source>
</evidence>
<reference evidence="2" key="1">
    <citation type="journal article" date="2019" name="Nat. Commun.">
        <title>Expansion of phycobilisome linker gene families in mesophilic red algae.</title>
        <authorList>
            <person name="Lee J."/>
            <person name="Kim D."/>
            <person name="Bhattacharya D."/>
            <person name="Yoon H.S."/>
        </authorList>
    </citation>
    <scope>NUCLEOTIDE SEQUENCE [LARGE SCALE GENOMIC DNA]</scope>
    <source>
        <strain evidence="2">CCMP 1328</strain>
    </source>
</reference>
<sequence>MHSTCRLFKAAEISALHSRAASGKESSISLFFFSLTKTAKLCPSPVATSFCNRRGGCVDYAAGEKHEAAELDTRLDEVRMSTLFPKIALCSRTDFAVHTKHWKHGTRRWHEFAPLPYSLVLMSVRPHRAPGVRDCCSVQFNWSSLLMTGVFIDQPVSNQTM</sequence>
<organism evidence="1 2">
    <name type="scientific">Porphyridium purpureum</name>
    <name type="common">Red alga</name>
    <name type="synonym">Porphyridium cruentum</name>
    <dbReference type="NCBI Taxonomy" id="35688"/>
    <lineage>
        <taxon>Eukaryota</taxon>
        <taxon>Rhodophyta</taxon>
        <taxon>Bangiophyceae</taxon>
        <taxon>Porphyridiales</taxon>
        <taxon>Porphyridiaceae</taxon>
        <taxon>Porphyridium</taxon>
    </lineage>
</organism>
<comment type="caution">
    <text evidence="1">The sequence shown here is derived from an EMBL/GenBank/DDBJ whole genome shotgun (WGS) entry which is preliminary data.</text>
</comment>
<proteinExistence type="predicted"/>
<accession>A0A5J4YJN4</accession>
<keyword evidence="2" id="KW-1185">Reference proteome</keyword>
<dbReference type="AlphaFoldDB" id="A0A5J4YJN4"/>
<dbReference type="Proteomes" id="UP000324585">
    <property type="component" value="Unassembled WGS sequence"/>
</dbReference>
<name>A0A5J4YJN4_PORPP</name>
<protein>
    <submittedName>
        <fullName evidence="1">Uncharacterized protein</fullName>
    </submittedName>
</protein>